<keyword evidence="4" id="KW-0533">Nickel</keyword>
<reference evidence="10" key="2">
    <citation type="submission" date="2015-01" db="EMBL/GenBank/DDBJ databases">
        <title>Evolutionary Origins and Diversification of the Mycorrhizal Mutualists.</title>
        <authorList>
            <consortium name="DOE Joint Genome Institute"/>
            <consortium name="Mycorrhizal Genomics Consortium"/>
            <person name="Kohler A."/>
            <person name="Kuo A."/>
            <person name="Nagy L.G."/>
            <person name="Floudas D."/>
            <person name="Copeland A."/>
            <person name="Barry K.W."/>
            <person name="Cichocki N."/>
            <person name="Veneault-Fourrey C."/>
            <person name="LaButti K."/>
            <person name="Lindquist E.A."/>
            <person name="Lipzen A."/>
            <person name="Lundell T."/>
            <person name="Morin E."/>
            <person name="Murat C."/>
            <person name="Riley R."/>
            <person name="Ohm R."/>
            <person name="Sun H."/>
            <person name="Tunlid A."/>
            <person name="Henrissat B."/>
            <person name="Grigoriev I.V."/>
            <person name="Hibbett D.S."/>
            <person name="Martin F."/>
        </authorList>
    </citation>
    <scope>NUCLEOTIDE SEQUENCE [LARGE SCALE GENOMIC DNA]</scope>
    <source>
        <strain evidence="10">LaAM-08-1</strain>
    </source>
</reference>
<dbReference type="InterPro" id="IPR004688">
    <property type="entry name" value="Ni/Co_transpt"/>
</dbReference>
<dbReference type="GO" id="GO:0005886">
    <property type="term" value="C:plasma membrane"/>
    <property type="evidence" value="ECO:0007669"/>
    <property type="project" value="UniProtKB-SubCell"/>
</dbReference>
<dbReference type="PANTHER" id="PTHR31611">
    <property type="entry name" value="HIGH-AFFINITY NICKEL TRANSPORT PROTEIN NIC1"/>
    <property type="match status" value="1"/>
</dbReference>
<keyword evidence="7" id="KW-0472">Membrane</keyword>
<evidence type="ECO:0000256" key="5">
    <source>
        <dbReference type="ARBA" id="ARBA00022692"/>
    </source>
</evidence>
<organism evidence="9 10">
    <name type="scientific">Laccaria amethystina LaAM-08-1</name>
    <dbReference type="NCBI Taxonomy" id="1095629"/>
    <lineage>
        <taxon>Eukaryota</taxon>
        <taxon>Fungi</taxon>
        <taxon>Dikarya</taxon>
        <taxon>Basidiomycota</taxon>
        <taxon>Agaricomycotina</taxon>
        <taxon>Agaricomycetes</taxon>
        <taxon>Agaricomycetidae</taxon>
        <taxon>Agaricales</taxon>
        <taxon>Agaricineae</taxon>
        <taxon>Hydnangiaceae</taxon>
        <taxon>Laccaria</taxon>
    </lineage>
</organism>
<proteinExistence type="inferred from homology"/>
<dbReference type="OrthoDB" id="5197598at2759"/>
<comment type="similarity">
    <text evidence="2 8">Belongs to the NiCoT transporter (TC 2.A.52) family.</text>
</comment>
<dbReference type="HOGENOM" id="CLU_1787157_0_0_1"/>
<accession>A0A0C9WQB4</accession>
<keyword evidence="6" id="KW-1133">Transmembrane helix</keyword>
<keyword evidence="3 8" id="KW-0813">Transport</keyword>
<evidence type="ECO:0000256" key="3">
    <source>
        <dbReference type="ARBA" id="ARBA00022448"/>
    </source>
</evidence>
<evidence type="ECO:0000313" key="9">
    <source>
        <dbReference type="EMBL" id="KIJ93315.1"/>
    </source>
</evidence>
<comment type="subcellular location">
    <subcellularLocation>
        <location evidence="8">Cell membrane</location>
        <topology evidence="8">Multi-pass membrane protein</topology>
    </subcellularLocation>
    <subcellularLocation>
        <location evidence="1">Endomembrane system</location>
        <topology evidence="1">Multi-pass membrane protein</topology>
    </subcellularLocation>
</comment>
<dbReference type="GO" id="GO:0012505">
    <property type="term" value="C:endomembrane system"/>
    <property type="evidence" value="ECO:0007669"/>
    <property type="project" value="UniProtKB-SubCell"/>
</dbReference>
<evidence type="ECO:0000256" key="7">
    <source>
        <dbReference type="ARBA" id="ARBA00023136"/>
    </source>
</evidence>
<protein>
    <recommendedName>
        <fullName evidence="8">Nickel/cobalt efflux system</fullName>
    </recommendedName>
</protein>
<sequence>MHSLIQSASSFASNPQEDMPSLLLLLSARTLGHSQQPRRAIIAQKFDNNYFKGFDTASSMAPLDVSTLARKGADESSIPSSHVVIFPFLFAADMALVDSADSVLMLYSYSRFPERSFFSLKTERTLRLVWREKNIGLNGRTQRKR</sequence>
<keyword evidence="10" id="KW-1185">Reference proteome</keyword>
<keyword evidence="5" id="KW-0812">Transmembrane</keyword>
<dbReference type="AlphaFoldDB" id="A0A0C9WQB4"/>
<evidence type="ECO:0000256" key="6">
    <source>
        <dbReference type="ARBA" id="ARBA00022989"/>
    </source>
</evidence>
<dbReference type="PANTHER" id="PTHR31611:SF0">
    <property type="entry name" value="HIGH-AFFINITY NICKEL TRANSPORT PROTEIN NIC1"/>
    <property type="match status" value="1"/>
</dbReference>
<dbReference type="Pfam" id="PF03824">
    <property type="entry name" value="NicO"/>
    <property type="match status" value="1"/>
</dbReference>
<evidence type="ECO:0000256" key="8">
    <source>
        <dbReference type="RuleBase" id="RU362101"/>
    </source>
</evidence>
<dbReference type="Proteomes" id="UP000054477">
    <property type="component" value="Unassembled WGS sequence"/>
</dbReference>
<dbReference type="STRING" id="1095629.A0A0C9WQB4"/>
<dbReference type="EMBL" id="KN838851">
    <property type="protein sequence ID" value="KIJ93315.1"/>
    <property type="molecule type" value="Genomic_DNA"/>
</dbReference>
<evidence type="ECO:0000256" key="4">
    <source>
        <dbReference type="ARBA" id="ARBA00022596"/>
    </source>
</evidence>
<dbReference type="InterPro" id="IPR011541">
    <property type="entry name" value="Ni/Co_transpt_high_affinity"/>
</dbReference>
<dbReference type="GO" id="GO:0015099">
    <property type="term" value="F:nickel cation transmembrane transporter activity"/>
    <property type="evidence" value="ECO:0007669"/>
    <property type="project" value="UniProtKB-UniRule"/>
</dbReference>
<evidence type="ECO:0000256" key="1">
    <source>
        <dbReference type="ARBA" id="ARBA00004127"/>
    </source>
</evidence>
<name>A0A0C9WQB4_9AGAR</name>
<evidence type="ECO:0000256" key="2">
    <source>
        <dbReference type="ARBA" id="ARBA00010892"/>
    </source>
</evidence>
<reference evidence="9 10" key="1">
    <citation type="submission" date="2014-04" db="EMBL/GenBank/DDBJ databases">
        <authorList>
            <consortium name="DOE Joint Genome Institute"/>
            <person name="Kuo A."/>
            <person name="Kohler A."/>
            <person name="Nagy L.G."/>
            <person name="Floudas D."/>
            <person name="Copeland A."/>
            <person name="Barry K.W."/>
            <person name="Cichocki N."/>
            <person name="Veneault-Fourrey C."/>
            <person name="LaButti K."/>
            <person name="Lindquist E.A."/>
            <person name="Lipzen A."/>
            <person name="Lundell T."/>
            <person name="Morin E."/>
            <person name="Murat C."/>
            <person name="Sun H."/>
            <person name="Tunlid A."/>
            <person name="Henrissat B."/>
            <person name="Grigoriev I.V."/>
            <person name="Hibbett D.S."/>
            <person name="Martin F."/>
            <person name="Nordberg H.P."/>
            <person name="Cantor M.N."/>
            <person name="Hua S.X."/>
        </authorList>
    </citation>
    <scope>NUCLEOTIDE SEQUENCE [LARGE SCALE GENOMIC DNA]</scope>
    <source>
        <strain evidence="9 10">LaAM-08-1</strain>
    </source>
</reference>
<evidence type="ECO:0000313" key="10">
    <source>
        <dbReference type="Proteomes" id="UP000054477"/>
    </source>
</evidence>
<gene>
    <name evidence="9" type="ORF">K443DRAFT_402844</name>
</gene>